<name>A0ACA9KLH1_9GLOM</name>
<reference evidence="1" key="1">
    <citation type="submission" date="2021-06" db="EMBL/GenBank/DDBJ databases">
        <authorList>
            <person name="Kallberg Y."/>
            <person name="Tangrot J."/>
            <person name="Rosling A."/>
        </authorList>
    </citation>
    <scope>NUCLEOTIDE SEQUENCE</scope>
    <source>
        <strain evidence="1">AU212A</strain>
    </source>
</reference>
<dbReference type="EMBL" id="CAJVPM010002006">
    <property type="protein sequence ID" value="CAG8478273.1"/>
    <property type="molecule type" value="Genomic_DNA"/>
</dbReference>
<accession>A0ACA9KLH1</accession>
<sequence>MTTTKQIPIFSVIDTDNLSFKKENRTKNRIITNLSSKNSKAIKISESNRKNLRNDLVNLIELHSERNKERNNHLSNIHNQDILAKDSFIWLIADARSTGDRLKELEYSKKFYEDSFGTEVLGFAAYTYGKVLIDDEEKGMEAKKMFEIAFFQGGYIDAINKLSEYFGDDIKTFYKEKIENDDMHDLEYFFYAAILLSDKIISEDKASYIMDILSVGVGNEDNNCLLLYHHMLQRKMGSREHQLNKDDIADMMKANFSDTNFKFKPINNALIGKMKKEKEFKPQEHTVTRSLADLQVIYKQKKNSRSNSPNEDRTMETDEFDTLAYDLGDLNDIEKKGPNYYMGNLLFGNNNKK</sequence>
<comment type="caution">
    <text evidence="1">The sequence shown here is derived from an EMBL/GenBank/DDBJ whole genome shotgun (WGS) entry which is preliminary data.</text>
</comment>
<gene>
    <name evidence="1" type="ORF">SCALOS_LOCUS2319</name>
</gene>
<dbReference type="Proteomes" id="UP000789860">
    <property type="component" value="Unassembled WGS sequence"/>
</dbReference>
<evidence type="ECO:0000313" key="1">
    <source>
        <dbReference type="EMBL" id="CAG8478273.1"/>
    </source>
</evidence>
<proteinExistence type="predicted"/>
<organism evidence="1 2">
    <name type="scientific">Scutellospora calospora</name>
    <dbReference type="NCBI Taxonomy" id="85575"/>
    <lineage>
        <taxon>Eukaryota</taxon>
        <taxon>Fungi</taxon>
        <taxon>Fungi incertae sedis</taxon>
        <taxon>Mucoromycota</taxon>
        <taxon>Glomeromycotina</taxon>
        <taxon>Glomeromycetes</taxon>
        <taxon>Diversisporales</taxon>
        <taxon>Gigasporaceae</taxon>
        <taxon>Scutellospora</taxon>
    </lineage>
</organism>
<keyword evidence="2" id="KW-1185">Reference proteome</keyword>
<evidence type="ECO:0000313" key="2">
    <source>
        <dbReference type="Proteomes" id="UP000789860"/>
    </source>
</evidence>
<protein>
    <submittedName>
        <fullName evidence="1">11665_t:CDS:1</fullName>
    </submittedName>
</protein>